<dbReference type="Gene3D" id="3.30.70.60">
    <property type="match status" value="1"/>
</dbReference>
<protein>
    <submittedName>
        <fullName evidence="3">Type 4a pilus biogenesis protein PilO</fullName>
    </submittedName>
</protein>
<keyword evidence="2" id="KW-0472">Membrane</keyword>
<evidence type="ECO:0000256" key="2">
    <source>
        <dbReference type="SAM" id="Phobius"/>
    </source>
</evidence>
<name>A0ABT6X0E2_9ACTN</name>
<reference evidence="3 4" key="1">
    <citation type="submission" date="2023-05" db="EMBL/GenBank/DDBJ databases">
        <title>Actinoplanes sp. NEAU-A12 genome sequencing.</title>
        <authorList>
            <person name="Wang Z.-S."/>
        </authorList>
    </citation>
    <scope>NUCLEOTIDE SEQUENCE [LARGE SCALE GENOMIC DNA]</scope>
    <source>
        <strain evidence="3 4">NEAU-A12</strain>
    </source>
</reference>
<dbReference type="Proteomes" id="UP001241758">
    <property type="component" value="Unassembled WGS sequence"/>
</dbReference>
<evidence type="ECO:0000256" key="1">
    <source>
        <dbReference type="SAM" id="Coils"/>
    </source>
</evidence>
<organism evidence="3 4">
    <name type="scientific">Actinoplanes sandaracinus</name>
    <dbReference type="NCBI Taxonomy" id="3045177"/>
    <lineage>
        <taxon>Bacteria</taxon>
        <taxon>Bacillati</taxon>
        <taxon>Actinomycetota</taxon>
        <taxon>Actinomycetes</taxon>
        <taxon>Micromonosporales</taxon>
        <taxon>Micromonosporaceae</taxon>
        <taxon>Actinoplanes</taxon>
    </lineage>
</organism>
<keyword evidence="1" id="KW-0175">Coiled coil</keyword>
<dbReference type="InterPro" id="IPR007445">
    <property type="entry name" value="PilO"/>
</dbReference>
<dbReference type="InterPro" id="IPR014717">
    <property type="entry name" value="Transl_elong_EF1B/ribsomal_bS6"/>
</dbReference>
<comment type="caution">
    <text evidence="3">The sequence shown here is derived from an EMBL/GenBank/DDBJ whole genome shotgun (WGS) entry which is preliminary data.</text>
</comment>
<accession>A0ABT6X0E2</accession>
<keyword evidence="2" id="KW-1133">Transmembrane helix</keyword>
<dbReference type="Pfam" id="PF04350">
    <property type="entry name" value="PilO"/>
    <property type="match status" value="1"/>
</dbReference>
<evidence type="ECO:0000313" key="3">
    <source>
        <dbReference type="EMBL" id="MDI6105321.1"/>
    </source>
</evidence>
<feature type="transmembrane region" description="Helical" evidence="2">
    <location>
        <begin position="9"/>
        <end position="29"/>
    </location>
</feature>
<proteinExistence type="predicted"/>
<gene>
    <name evidence="3" type="primary">pilO</name>
    <name evidence="3" type="ORF">QLQ12_42740</name>
</gene>
<dbReference type="EMBL" id="JASCTH010000043">
    <property type="protein sequence ID" value="MDI6105321.1"/>
    <property type="molecule type" value="Genomic_DNA"/>
</dbReference>
<feature type="coiled-coil region" evidence="1">
    <location>
        <begin position="51"/>
        <end position="81"/>
    </location>
</feature>
<keyword evidence="2" id="KW-0812">Transmembrane</keyword>
<evidence type="ECO:0000313" key="4">
    <source>
        <dbReference type="Proteomes" id="UP001241758"/>
    </source>
</evidence>
<keyword evidence="4" id="KW-1185">Reference proteome</keyword>
<sequence>MTTRRIDQIWLFGGLALAILLVVGGWFMMIKPQYTARDSVQADTADTVIQLAKEQKKLAGLKEQLKKVDEYKATLSTAQKALPYGKTTNKIPEFLKQLQTLGTTYGIEVSGYGASAPEVSETTPTVSQLPITLNIEGRIEKITPFLKHLQSEQPRAVLIESAKLNSGLKGWELQISLDAFITSTETRPVDS</sequence>